<feature type="compositionally biased region" description="Basic and acidic residues" evidence="6">
    <location>
        <begin position="166"/>
        <end position="193"/>
    </location>
</feature>
<protein>
    <recommendedName>
        <fullName evidence="11">Cycloidea-like protein</fullName>
    </recommendedName>
</protein>
<evidence type="ECO:0000259" key="8">
    <source>
        <dbReference type="PROSITE" id="PS51370"/>
    </source>
</evidence>
<dbReference type="OMA" id="HESEPHQ"/>
<name>A0A834YBK7_TETSI</name>
<feature type="compositionally biased region" description="Basic and acidic residues" evidence="6">
    <location>
        <begin position="213"/>
        <end position="224"/>
    </location>
</feature>
<dbReference type="OrthoDB" id="1896834at2759"/>
<keyword evidence="3" id="KW-0238">DNA-binding</keyword>
<keyword evidence="5" id="KW-0539">Nucleus</keyword>
<reference evidence="9 10" key="1">
    <citation type="submission" date="2020-04" db="EMBL/GenBank/DDBJ databases">
        <title>Plant Genome Project.</title>
        <authorList>
            <person name="Zhang R.-G."/>
        </authorList>
    </citation>
    <scope>NUCLEOTIDE SEQUENCE [LARGE SCALE GENOMIC DNA]</scope>
    <source>
        <strain evidence="9">YNK0</strain>
        <tissue evidence="9">Leaf</tissue>
    </source>
</reference>
<dbReference type="PROSITE" id="PS51369">
    <property type="entry name" value="TCP"/>
    <property type="match status" value="1"/>
</dbReference>
<gene>
    <name evidence="9" type="ORF">HHK36_029825</name>
</gene>
<dbReference type="GO" id="GO:0005634">
    <property type="term" value="C:nucleus"/>
    <property type="evidence" value="ECO:0007669"/>
    <property type="project" value="UniProtKB-SubCell"/>
</dbReference>
<dbReference type="PROSITE" id="PS51370">
    <property type="entry name" value="R"/>
    <property type="match status" value="1"/>
</dbReference>
<evidence type="ECO:0000313" key="9">
    <source>
        <dbReference type="EMBL" id="KAF8378483.1"/>
    </source>
</evidence>
<feature type="region of interest" description="Disordered" evidence="6">
    <location>
        <begin position="1"/>
        <end position="48"/>
    </location>
</feature>
<feature type="compositionally biased region" description="Polar residues" evidence="6">
    <location>
        <begin position="1"/>
        <end position="20"/>
    </location>
</feature>
<keyword evidence="2" id="KW-0805">Transcription regulation</keyword>
<dbReference type="InterPro" id="IPR017887">
    <property type="entry name" value="TF_TCP_subgr"/>
</dbReference>
<keyword evidence="4" id="KW-0804">Transcription</keyword>
<proteinExistence type="predicted"/>
<evidence type="ECO:0000256" key="3">
    <source>
        <dbReference type="ARBA" id="ARBA00023125"/>
    </source>
</evidence>
<evidence type="ECO:0008006" key="11">
    <source>
        <dbReference type="Google" id="ProtNLM"/>
    </source>
</evidence>
<keyword evidence="10" id="KW-1185">Reference proteome</keyword>
<dbReference type="PANTHER" id="PTHR31072">
    <property type="entry name" value="TRANSCRIPTION FACTOR TCP4-RELATED"/>
    <property type="match status" value="1"/>
</dbReference>
<dbReference type="EMBL" id="JABCRI010000023">
    <property type="protein sequence ID" value="KAF8378483.1"/>
    <property type="molecule type" value="Genomic_DNA"/>
</dbReference>
<dbReference type="GO" id="GO:2000032">
    <property type="term" value="P:regulation of secondary shoot formation"/>
    <property type="evidence" value="ECO:0007669"/>
    <property type="project" value="TreeGrafter"/>
</dbReference>
<comment type="subcellular location">
    <subcellularLocation>
        <location evidence="1">Nucleus</location>
    </subcellularLocation>
</comment>
<dbReference type="Proteomes" id="UP000655225">
    <property type="component" value="Unassembled WGS sequence"/>
</dbReference>
<evidence type="ECO:0000256" key="6">
    <source>
        <dbReference type="SAM" id="MobiDB-lite"/>
    </source>
</evidence>
<dbReference type="GO" id="GO:0003700">
    <property type="term" value="F:DNA-binding transcription factor activity"/>
    <property type="evidence" value="ECO:0007669"/>
    <property type="project" value="InterPro"/>
</dbReference>
<evidence type="ECO:0000256" key="1">
    <source>
        <dbReference type="ARBA" id="ARBA00004123"/>
    </source>
</evidence>
<accession>A0A834YBK7</accession>
<evidence type="ECO:0000256" key="2">
    <source>
        <dbReference type="ARBA" id="ARBA00023015"/>
    </source>
</evidence>
<feature type="domain" description="R" evidence="8">
    <location>
        <begin position="165"/>
        <end position="182"/>
    </location>
</feature>
<organism evidence="9 10">
    <name type="scientific">Tetracentron sinense</name>
    <name type="common">Spur-leaf</name>
    <dbReference type="NCBI Taxonomy" id="13715"/>
    <lineage>
        <taxon>Eukaryota</taxon>
        <taxon>Viridiplantae</taxon>
        <taxon>Streptophyta</taxon>
        <taxon>Embryophyta</taxon>
        <taxon>Tracheophyta</taxon>
        <taxon>Spermatophyta</taxon>
        <taxon>Magnoliopsida</taxon>
        <taxon>Trochodendrales</taxon>
        <taxon>Trochodendraceae</taxon>
        <taxon>Tetracentron</taxon>
    </lineage>
</organism>
<evidence type="ECO:0000313" key="10">
    <source>
        <dbReference type="Proteomes" id="UP000655225"/>
    </source>
</evidence>
<feature type="compositionally biased region" description="Polar residues" evidence="6">
    <location>
        <begin position="194"/>
        <end position="207"/>
    </location>
</feature>
<sequence length="241" mass="27337">MEVSSKATPTNIADGTSNFLPTKKEVQRKSKLSKQIPPKRSAKRDRHSKIYTAKGPRDRRMRLSVEISRKFFDLQDLLGFDKASKTIAWLLTQSKTAVEELMTIGLLQTKNVSSASECEVVSGVYENDSNLKPKGVVSKGKSSVGVPKEKKFKRSRKMAFNPLARDAREKARARARERTSEKMLNRGLEKSRQFPETSTQNLEQFRSSIPFKTAEESKHQRPTNEELFAISSKFHPSSIFN</sequence>
<dbReference type="InterPro" id="IPR005333">
    <property type="entry name" value="Transcription_factor_TCP"/>
</dbReference>
<feature type="domain" description="TCP" evidence="7">
    <location>
        <begin position="43"/>
        <end position="101"/>
    </location>
</feature>
<dbReference type="Pfam" id="PF03634">
    <property type="entry name" value="TCP"/>
    <property type="match status" value="1"/>
</dbReference>
<evidence type="ECO:0000259" key="7">
    <source>
        <dbReference type="PROSITE" id="PS51369"/>
    </source>
</evidence>
<dbReference type="InterPro" id="IPR017888">
    <property type="entry name" value="CYC/TB1_R_domain"/>
</dbReference>
<dbReference type="GO" id="GO:0043565">
    <property type="term" value="F:sequence-specific DNA binding"/>
    <property type="evidence" value="ECO:0007669"/>
    <property type="project" value="TreeGrafter"/>
</dbReference>
<dbReference type="PANTHER" id="PTHR31072:SF87">
    <property type="entry name" value="TRANSCRIPTION FACTOR TCP12"/>
    <property type="match status" value="1"/>
</dbReference>
<dbReference type="AlphaFoldDB" id="A0A834YBK7"/>
<evidence type="ECO:0000256" key="4">
    <source>
        <dbReference type="ARBA" id="ARBA00023163"/>
    </source>
</evidence>
<evidence type="ECO:0000256" key="5">
    <source>
        <dbReference type="ARBA" id="ARBA00023242"/>
    </source>
</evidence>
<comment type="caution">
    <text evidence="9">The sequence shown here is derived from an EMBL/GenBank/DDBJ whole genome shotgun (WGS) entry which is preliminary data.</text>
</comment>
<feature type="region of interest" description="Disordered" evidence="6">
    <location>
        <begin position="166"/>
        <end position="230"/>
    </location>
</feature>